<gene>
    <name evidence="3" type="ORF">CJOHNSTONI_LOCUS2000</name>
</gene>
<feature type="region of interest" description="Disordered" evidence="1">
    <location>
        <begin position="111"/>
        <end position="158"/>
    </location>
</feature>
<organism evidence="3 4">
    <name type="scientific">Cercopithifilaria johnstoni</name>
    <dbReference type="NCBI Taxonomy" id="2874296"/>
    <lineage>
        <taxon>Eukaryota</taxon>
        <taxon>Metazoa</taxon>
        <taxon>Ecdysozoa</taxon>
        <taxon>Nematoda</taxon>
        <taxon>Chromadorea</taxon>
        <taxon>Rhabditida</taxon>
        <taxon>Spirurina</taxon>
        <taxon>Spiruromorpha</taxon>
        <taxon>Filarioidea</taxon>
        <taxon>Onchocercidae</taxon>
        <taxon>Cercopithifilaria</taxon>
    </lineage>
</organism>
<keyword evidence="4" id="KW-1185">Reference proteome</keyword>
<evidence type="ECO:0000256" key="1">
    <source>
        <dbReference type="SAM" id="MobiDB-lite"/>
    </source>
</evidence>
<proteinExistence type="predicted"/>
<name>A0A8J2MJU7_9BILA</name>
<reference evidence="3" key="1">
    <citation type="submission" date="2021-09" db="EMBL/GenBank/DDBJ databases">
        <authorList>
            <consortium name="Pathogen Informatics"/>
        </authorList>
    </citation>
    <scope>NUCLEOTIDE SEQUENCE</scope>
</reference>
<sequence>MSREIYALFISLNMALMAQSKDNRIMTTVKETIPVAVQNNLEEVSILHKVFRIVYIVMLTLMGIIATVMFTRNILDYKSAQKRFHPKPRSPESIVESSASLTDGKIYENGKKKKESAAVTTNSISKDSTGSQPVSDFPTLIPSKSRSSAGQDDDANNEMSLTQKQRLGWDDVEMMRHGLINRLAIS</sequence>
<feature type="compositionally biased region" description="Polar residues" evidence="1">
    <location>
        <begin position="118"/>
        <end position="134"/>
    </location>
</feature>
<dbReference type="AlphaFoldDB" id="A0A8J2MJU7"/>
<accession>A0A8J2MJU7</accession>
<evidence type="ECO:0000313" key="3">
    <source>
        <dbReference type="EMBL" id="CAG9531618.1"/>
    </source>
</evidence>
<dbReference type="Proteomes" id="UP000746747">
    <property type="component" value="Unassembled WGS sequence"/>
</dbReference>
<evidence type="ECO:0000313" key="4">
    <source>
        <dbReference type="Proteomes" id="UP000746747"/>
    </source>
</evidence>
<evidence type="ECO:0000256" key="2">
    <source>
        <dbReference type="SAM" id="Phobius"/>
    </source>
</evidence>
<protein>
    <submittedName>
        <fullName evidence="3">Uncharacterized protein</fullName>
    </submittedName>
</protein>
<dbReference type="OrthoDB" id="5866201at2759"/>
<keyword evidence="2" id="KW-0812">Transmembrane</keyword>
<feature type="transmembrane region" description="Helical" evidence="2">
    <location>
        <begin position="53"/>
        <end position="75"/>
    </location>
</feature>
<keyword evidence="2" id="KW-0472">Membrane</keyword>
<dbReference type="EMBL" id="CAKAEH010000667">
    <property type="protein sequence ID" value="CAG9531618.1"/>
    <property type="molecule type" value="Genomic_DNA"/>
</dbReference>
<keyword evidence="2" id="KW-1133">Transmembrane helix</keyword>
<comment type="caution">
    <text evidence="3">The sequence shown here is derived from an EMBL/GenBank/DDBJ whole genome shotgun (WGS) entry which is preliminary data.</text>
</comment>